<dbReference type="PANTHER" id="PTHR30575">
    <property type="entry name" value="PEPTIDASE M20"/>
    <property type="match status" value="1"/>
</dbReference>
<dbReference type="GO" id="GO:0016805">
    <property type="term" value="F:dipeptidase activity"/>
    <property type="evidence" value="ECO:0007669"/>
    <property type="project" value="InterPro"/>
</dbReference>
<dbReference type="PANTHER" id="PTHR30575:SF0">
    <property type="entry name" value="XAA-ARG DIPEPTIDASE"/>
    <property type="match status" value="1"/>
</dbReference>
<dbReference type="SUPFAM" id="SSF55031">
    <property type="entry name" value="Bacterial exopeptidase dimerisation domain"/>
    <property type="match status" value="1"/>
</dbReference>
<dbReference type="SUPFAM" id="SSF53187">
    <property type="entry name" value="Zn-dependent exopeptidases"/>
    <property type="match status" value="1"/>
</dbReference>
<dbReference type="Pfam" id="PF01546">
    <property type="entry name" value="Peptidase_M20"/>
    <property type="match status" value="1"/>
</dbReference>
<dbReference type="GO" id="GO:0046657">
    <property type="term" value="P:folic acid catabolic process"/>
    <property type="evidence" value="ECO:0007669"/>
    <property type="project" value="TreeGrafter"/>
</dbReference>
<evidence type="ECO:0000313" key="3">
    <source>
        <dbReference type="EMBL" id="SDZ78124.1"/>
    </source>
</evidence>
<dbReference type="Pfam" id="PF07687">
    <property type="entry name" value="M20_dimer"/>
    <property type="match status" value="1"/>
</dbReference>
<protein>
    <recommendedName>
        <fullName evidence="1">Peptidase M20 domain-containing protein 2</fullName>
    </recommendedName>
</protein>
<organism evidence="3 4">
    <name type="scientific">Bowdeniella nasicola</name>
    <dbReference type="NCBI Taxonomy" id="208480"/>
    <lineage>
        <taxon>Bacteria</taxon>
        <taxon>Bacillati</taxon>
        <taxon>Actinomycetota</taxon>
        <taxon>Actinomycetes</taxon>
        <taxon>Actinomycetales</taxon>
        <taxon>Actinomycetaceae</taxon>
        <taxon>Bowdeniella</taxon>
    </lineage>
</organism>
<dbReference type="InterPro" id="IPR036264">
    <property type="entry name" value="Bact_exopeptidase_dim_dom"/>
</dbReference>
<name>A0A1H3VV68_9ACTO</name>
<evidence type="ECO:0000313" key="4">
    <source>
        <dbReference type="Proteomes" id="UP000199288"/>
    </source>
</evidence>
<dbReference type="InterPro" id="IPR011650">
    <property type="entry name" value="Peptidase_M20_dimer"/>
</dbReference>
<keyword evidence="4" id="KW-1185">Reference proteome</keyword>
<feature type="domain" description="Peptidase M20 dimerisation" evidence="2">
    <location>
        <begin position="222"/>
        <end position="314"/>
    </location>
</feature>
<dbReference type="CDD" id="cd05672">
    <property type="entry name" value="M20_ACY1L2-like"/>
    <property type="match status" value="1"/>
</dbReference>
<dbReference type="GO" id="GO:0071713">
    <property type="term" value="F:para-aminobenzoyl-glutamate hydrolase activity"/>
    <property type="evidence" value="ECO:0007669"/>
    <property type="project" value="TreeGrafter"/>
</dbReference>
<evidence type="ECO:0000259" key="2">
    <source>
        <dbReference type="Pfam" id="PF07687"/>
    </source>
</evidence>
<dbReference type="Proteomes" id="UP000199288">
    <property type="component" value="Unassembled WGS sequence"/>
</dbReference>
<dbReference type="Gene3D" id="3.40.630.10">
    <property type="entry name" value="Zn peptidases"/>
    <property type="match status" value="1"/>
</dbReference>
<dbReference type="NCBIfam" id="TIGR01891">
    <property type="entry name" value="amidohydrolases"/>
    <property type="match status" value="1"/>
</dbReference>
<dbReference type="AlphaFoldDB" id="A0A1H3VV68"/>
<dbReference type="Gene3D" id="3.30.70.360">
    <property type="match status" value="1"/>
</dbReference>
<dbReference type="EMBL" id="FNQV01000001">
    <property type="protein sequence ID" value="SDZ78124.1"/>
    <property type="molecule type" value="Genomic_DNA"/>
</dbReference>
<sequence>MPDSVQRMACDSTHIRPPYPGYFDHVGAQLEKDRQRARPPESEFDGARAELRAELATIVEELAPQLIALAKDLHDHPETAFDEHRSVAALVSLLNEHGIDAKADVFGVETAAVADLPGDAPDASSRRVAILSEYDALPGIGHACGHNVIAASGVGAFLALAQLRQRHPEAIPGRVRWLGTPAEEGHTGKEYMARGGAFEGLDAAIMIHPYGYDVTDQVWLGRRTLNVTFHGQPAHASAQPFMGVNALDAASIAYQGIGLLRQQMLPVDRVHTMMSEGGDRASIIVERAQLKMYVRSKYPDTLRDLSQRVENVCRGAALMTGCRVDIDWDEHPPSLPVRSNKELEARFAAAMVDRGRRILPGGVLPETIAASTDFGNVSYRVPGIHPLVKISDESVALHTAEFAQAAASPAAETAISDASFALAATALDFLSDDELAQAVAEEFEAAGGAVDVPSYFDAKDPS</sequence>
<comment type="similarity">
    <text evidence="1">Belongs to the peptidase M20A family.</text>
</comment>
<keyword evidence="3" id="KW-0378">Hydrolase</keyword>
<gene>
    <name evidence="3" type="ORF">SAMN02910418_00231</name>
</gene>
<evidence type="ECO:0000256" key="1">
    <source>
        <dbReference type="PIRNR" id="PIRNR037226"/>
    </source>
</evidence>
<dbReference type="InterPro" id="IPR002933">
    <property type="entry name" value="Peptidase_M20"/>
</dbReference>
<dbReference type="FunFam" id="3.30.70.360:FF:000004">
    <property type="entry name" value="Peptidase M20 domain-containing protein 2"/>
    <property type="match status" value="1"/>
</dbReference>
<dbReference type="InterPro" id="IPR017144">
    <property type="entry name" value="Xaa-Arg_dipeptidase"/>
</dbReference>
<dbReference type="InterPro" id="IPR052030">
    <property type="entry name" value="Peptidase_M20/M20A_hydrolases"/>
</dbReference>
<dbReference type="GO" id="GO:0005737">
    <property type="term" value="C:cytoplasm"/>
    <property type="evidence" value="ECO:0007669"/>
    <property type="project" value="TreeGrafter"/>
</dbReference>
<accession>A0A1H3VV68</accession>
<reference evidence="4" key="1">
    <citation type="submission" date="2016-10" db="EMBL/GenBank/DDBJ databases">
        <authorList>
            <person name="Varghese N."/>
            <person name="Submissions S."/>
        </authorList>
    </citation>
    <scope>NUCLEOTIDE SEQUENCE [LARGE SCALE GENOMIC DNA]</scope>
    <source>
        <strain evidence="4">KPR-1</strain>
    </source>
</reference>
<dbReference type="PIRSF" id="PIRSF037226">
    <property type="entry name" value="Amidohydrolase_ACY1L2_prd"/>
    <property type="match status" value="1"/>
</dbReference>
<dbReference type="InterPro" id="IPR017439">
    <property type="entry name" value="Amidohydrolase"/>
</dbReference>
<proteinExistence type="inferred from homology"/>